<sequence length="132" mass="14008">MRTLLPLLRIVALVACAVAFVATWWALSSTGMPDPEGMSAGSLWWYTHQDDVRQVGLVLLGAGAVTMLVPTMLVTLAGACAVGAYAWIVGESRLGLDQPGAWWIFVVALVAIALARPVVRPRRSPATQTPPA</sequence>
<evidence type="ECO:0000256" key="1">
    <source>
        <dbReference type="SAM" id="Phobius"/>
    </source>
</evidence>
<reference evidence="2 4" key="1">
    <citation type="submission" date="2019-05" db="EMBL/GenBank/DDBJ databases">
        <title>Mumia sp. nov., isolated from the intestinal contents of plateau pika (Ochotona curzoniae) in the Qinghai-Tibet plateau of China.</title>
        <authorList>
            <person name="Tian Z."/>
        </authorList>
    </citation>
    <scope>NUCLEOTIDE SEQUENCE [LARGE SCALE GENOMIC DNA]</scope>
    <source>
        <strain evidence="4">527</strain>
        <strain evidence="2">Z527</strain>
    </source>
</reference>
<feature type="transmembrane region" description="Helical" evidence="1">
    <location>
        <begin position="55"/>
        <end position="88"/>
    </location>
</feature>
<keyword evidence="1" id="KW-0812">Transmembrane</keyword>
<feature type="transmembrane region" description="Helical" evidence="1">
    <location>
        <begin position="100"/>
        <end position="119"/>
    </location>
</feature>
<dbReference type="OrthoDB" id="9863510at2"/>
<dbReference type="EMBL" id="VDFR01000112">
    <property type="protein sequence ID" value="TNC39888.1"/>
    <property type="molecule type" value="Genomic_DNA"/>
</dbReference>
<dbReference type="RefSeq" id="WP_139106711.1">
    <property type="nucleotide sequence ID" value="NZ_VDFR01000112.1"/>
</dbReference>
<dbReference type="Proteomes" id="UP000306740">
    <property type="component" value="Unassembled WGS sequence"/>
</dbReference>
<dbReference type="AlphaFoldDB" id="A0A5C4MB49"/>
<comment type="caution">
    <text evidence="2">The sequence shown here is derived from an EMBL/GenBank/DDBJ whole genome shotgun (WGS) entry which is preliminary data.</text>
</comment>
<organism evidence="2 4">
    <name type="scientific">Mumia zhuanghuii</name>
    <dbReference type="NCBI Taxonomy" id="2585211"/>
    <lineage>
        <taxon>Bacteria</taxon>
        <taxon>Bacillati</taxon>
        <taxon>Actinomycetota</taxon>
        <taxon>Actinomycetes</taxon>
        <taxon>Propionibacteriales</taxon>
        <taxon>Nocardioidaceae</taxon>
        <taxon>Mumia</taxon>
    </lineage>
</organism>
<evidence type="ECO:0000313" key="3">
    <source>
        <dbReference type="EMBL" id="TNC39888.1"/>
    </source>
</evidence>
<dbReference type="EMBL" id="VDFR01000199">
    <property type="protein sequence ID" value="TNC31826.1"/>
    <property type="molecule type" value="Genomic_DNA"/>
</dbReference>
<accession>A0A5C4MB49</accession>
<keyword evidence="1" id="KW-1133">Transmembrane helix</keyword>
<protein>
    <submittedName>
        <fullName evidence="2">Uncharacterized protein</fullName>
    </submittedName>
</protein>
<evidence type="ECO:0000313" key="2">
    <source>
        <dbReference type="EMBL" id="TNC31826.1"/>
    </source>
</evidence>
<gene>
    <name evidence="3" type="ORF">FHE65_23695</name>
    <name evidence="2" type="ORF">FHE65_30795</name>
</gene>
<evidence type="ECO:0000313" key="4">
    <source>
        <dbReference type="Proteomes" id="UP000306740"/>
    </source>
</evidence>
<proteinExistence type="predicted"/>
<keyword evidence="1" id="KW-0472">Membrane</keyword>
<feature type="transmembrane region" description="Helical" evidence="1">
    <location>
        <begin position="6"/>
        <end position="27"/>
    </location>
</feature>
<name>A0A5C4MB49_9ACTN</name>